<evidence type="ECO:0000313" key="1">
    <source>
        <dbReference type="Ensembl" id="ENSSBOP00000003634.1"/>
    </source>
</evidence>
<dbReference type="Ensembl" id="ENSSBOT00000018993.1">
    <property type="protein sequence ID" value="ENSSBOP00000003634.1"/>
    <property type="gene ID" value="ENSSBOG00000017310.1"/>
</dbReference>
<accession>A0A2K6S8C7</accession>
<reference evidence="1" key="1">
    <citation type="submission" date="2025-08" db="UniProtKB">
        <authorList>
            <consortium name="Ensembl"/>
        </authorList>
    </citation>
    <scope>IDENTIFICATION</scope>
</reference>
<protein>
    <submittedName>
        <fullName evidence="1">Uncharacterized protein</fullName>
    </submittedName>
</protein>
<sequence>GPYTVDAWPGIPGAQRHGTLTSCTLRSFQN</sequence>
<organism evidence="1 2">
    <name type="scientific">Saimiri boliviensis boliviensis</name>
    <name type="common">Bolivian squirrel monkey</name>
    <dbReference type="NCBI Taxonomy" id="39432"/>
    <lineage>
        <taxon>Eukaryota</taxon>
        <taxon>Metazoa</taxon>
        <taxon>Chordata</taxon>
        <taxon>Craniata</taxon>
        <taxon>Vertebrata</taxon>
        <taxon>Euteleostomi</taxon>
        <taxon>Mammalia</taxon>
        <taxon>Eutheria</taxon>
        <taxon>Euarchontoglires</taxon>
        <taxon>Primates</taxon>
        <taxon>Haplorrhini</taxon>
        <taxon>Platyrrhini</taxon>
        <taxon>Cebidae</taxon>
        <taxon>Saimiriinae</taxon>
        <taxon>Saimiri</taxon>
    </lineage>
</organism>
<name>A0A2K6S8C7_SAIBB</name>
<dbReference type="GeneTree" id="ENSGT00940000160059"/>
<reference evidence="1" key="2">
    <citation type="submission" date="2025-09" db="UniProtKB">
        <authorList>
            <consortium name="Ensembl"/>
        </authorList>
    </citation>
    <scope>IDENTIFICATION</scope>
</reference>
<dbReference type="AlphaFoldDB" id="A0A2K6S8C7"/>
<keyword evidence="2" id="KW-1185">Reference proteome</keyword>
<proteinExistence type="predicted"/>
<evidence type="ECO:0000313" key="2">
    <source>
        <dbReference type="Proteomes" id="UP000233220"/>
    </source>
</evidence>
<dbReference type="Proteomes" id="UP000233220">
    <property type="component" value="Unplaced"/>
</dbReference>